<dbReference type="PANTHER" id="PTHR14947:SF25">
    <property type="entry name" value="C2H2-TYPE DOMAIN-CONTAINING PROTEIN"/>
    <property type="match status" value="1"/>
</dbReference>
<gene>
    <name evidence="6" type="ORF">EI555_009652</name>
</gene>
<comment type="caution">
    <text evidence="6">The sequence shown here is derived from an EMBL/GenBank/DDBJ whole genome shotgun (WGS) entry which is preliminary data.</text>
</comment>
<dbReference type="EMBL" id="RWIC01001573">
    <property type="protein sequence ID" value="TKC35296.1"/>
    <property type="molecule type" value="Genomic_DNA"/>
</dbReference>
<dbReference type="FunFam" id="3.30.160.60:FF:000446">
    <property type="entry name" value="Zinc finger protein"/>
    <property type="match status" value="1"/>
</dbReference>
<evidence type="ECO:0000256" key="2">
    <source>
        <dbReference type="ARBA" id="ARBA00022771"/>
    </source>
</evidence>
<evidence type="ECO:0000313" key="6">
    <source>
        <dbReference type="EMBL" id="TKC35296.1"/>
    </source>
</evidence>
<keyword evidence="2 4" id="KW-0863">Zinc-finger</keyword>
<dbReference type="Proteomes" id="UP000308365">
    <property type="component" value="Unassembled WGS sequence"/>
</dbReference>
<sequence length="114" mass="12910">MAVILLNIKDDMLEKNAVAVINARRLLASAPCLLSIGEFILWIKPMNVMGIENLLASSQTLLGTKELIMKLKPMSFITLRLDERIHVGGKPYKCNDCRMSLRQSSNIEQHFRIL</sequence>
<evidence type="ECO:0000256" key="4">
    <source>
        <dbReference type="PROSITE-ProRule" id="PRU00042"/>
    </source>
</evidence>
<dbReference type="GO" id="GO:0008270">
    <property type="term" value="F:zinc ion binding"/>
    <property type="evidence" value="ECO:0007669"/>
    <property type="project" value="UniProtKB-KW"/>
</dbReference>
<evidence type="ECO:0000256" key="1">
    <source>
        <dbReference type="ARBA" id="ARBA00022723"/>
    </source>
</evidence>
<proteinExistence type="predicted"/>
<dbReference type="InterPro" id="IPR036236">
    <property type="entry name" value="Znf_C2H2_sf"/>
</dbReference>
<keyword evidence="1" id="KW-0479">Metal-binding</keyword>
<dbReference type="PANTHER" id="PTHR14947">
    <property type="entry name" value="ZINC FINGER PROTEIN"/>
    <property type="match status" value="1"/>
</dbReference>
<dbReference type="Gene3D" id="3.30.160.60">
    <property type="entry name" value="Classic Zinc Finger"/>
    <property type="match status" value="1"/>
</dbReference>
<reference evidence="7" key="1">
    <citation type="journal article" date="2019" name="IScience">
        <title>Narwhal Genome Reveals Long-Term Low Genetic Diversity despite Current Large Abundance Size.</title>
        <authorList>
            <person name="Westbury M.V."/>
            <person name="Petersen B."/>
            <person name="Garde E."/>
            <person name="Heide-Jorgensen M.P."/>
            <person name="Lorenzen E.D."/>
        </authorList>
    </citation>
    <scope>NUCLEOTIDE SEQUENCE [LARGE SCALE GENOMIC DNA]</scope>
</reference>
<dbReference type="PROSITE" id="PS50157">
    <property type="entry name" value="ZINC_FINGER_C2H2_2"/>
    <property type="match status" value="1"/>
</dbReference>
<dbReference type="SUPFAM" id="SSF57667">
    <property type="entry name" value="beta-beta-alpha zinc fingers"/>
    <property type="match status" value="1"/>
</dbReference>
<name>A0A4U1EI12_MONMO</name>
<evidence type="ECO:0000259" key="5">
    <source>
        <dbReference type="PROSITE" id="PS50157"/>
    </source>
</evidence>
<feature type="domain" description="C2H2-type" evidence="5">
    <location>
        <begin position="92"/>
        <end position="114"/>
    </location>
</feature>
<evidence type="ECO:0000256" key="3">
    <source>
        <dbReference type="ARBA" id="ARBA00022833"/>
    </source>
</evidence>
<organism evidence="6 7">
    <name type="scientific">Monodon monoceros</name>
    <name type="common">Narwhal</name>
    <name type="synonym">Ceratodon monodon</name>
    <dbReference type="NCBI Taxonomy" id="40151"/>
    <lineage>
        <taxon>Eukaryota</taxon>
        <taxon>Metazoa</taxon>
        <taxon>Chordata</taxon>
        <taxon>Craniata</taxon>
        <taxon>Vertebrata</taxon>
        <taxon>Euteleostomi</taxon>
        <taxon>Mammalia</taxon>
        <taxon>Eutheria</taxon>
        <taxon>Laurasiatheria</taxon>
        <taxon>Artiodactyla</taxon>
        <taxon>Whippomorpha</taxon>
        <taxon>Cetacea</taxon>
        <taxon>Odontoceti</taxon>
        <taxon>Monodontidae</taxon>
        <taxon>Monodon</taxon>
    </lineage>
</organism>
<accession>A0A4U1EI12</accession>
<dbReference type="InterPro" id="IPR039938">
    <property type="entry name" value="Sp4-like"/>
</dbReference>
<feature type="non-terminal residue" evidence="6">
    <location>
        <position position="114"/>
    </location>
</feature>
<protein>
    <recommendedName>
        <fullName evidence="5">C2H2-type domain-containing protein</fullName>
    </recommendedName>
</protein>
<keyword evidence="3" id="KW-0862">Zinc</keyword>
<dbReference type="InterPro" id="IPR013087">
    <property type="entry name" value="Znf_C2H2_type"/>
</dbReference>
<evidence type="ECO:0000313" key="7">
    <source>
        <dbReference type="Proteomes" id="UP000308365"/>
    </source>
</evidence>
<dbReference type="AlphaFoldDB" id="A0A4U1EI12"/>